<dbReference type="RefSeq" id="WP_317137566.1">
    <property type="nucleotide sequence ID" value="NZ_CP043875.1"/>
</dbReference>
<dbReference type="AlphaFoldDB" id="A0AA97FD30"/>
<organism evidence="2 3">
    <name type="scientific">Methanochimaera problematica</name>
    <dbReference type="NCBI Taxonomy" id="2609417"/>
    <lineage>
        <taxon>Archaea</taxon>
        <taxon>Methanobacteriati</taxon>
        <taxon>Methanobacteriota</taxon>
        <taxon>Stenosarchaea group</taxon>
        <taxon>Methanomicrobia</taxon>
        <taxon>Methanomicrobiales</taxon>
        <taxon>Methanomicrobiaceae</taxon>
        <taxon>Methanochimaera</taxon>
    </lineage>
</organism>
<reference evidence="2 3" key="1">
    <citation type="submission" date="2019-09" db="EMBL/GenBank/DDBJ databases">
        <title>The complete genome of Methanoplanus sp. FWC-SCC4.</title>
        <authorList>
            <person name="Chen S.-C."/>
            <person name="Zhou Y.-Z."/>
            <person name="Lai M.-C."/>
        </authorList>
    </citation>
    <scope>NUCLEOTIDE SEQUENCE [LARGE SCALE GENOMIC DNA]</scope>
    <source>
        <strain evidence="2 3">FWC-SCC4</strain>
    </source>
</reference>
<evidence type="ECO:0000256" key="1">
    <source>
        <dbReference type="SAM" id="Phobius"/>
    </source>
</evidence>
<accession>A0AA97FD30</accession>
<keyword evidence="1" id="KW-1133">Transmembrane helix</keyword>
<dbReference type="GeneID" id="85229384"/>
<evidence type="ECO:0000313" key="2">
    <source>
        <dbReference type="EMBL" id="WOF15993.1"/>
    </source>
</evidence>
<keyword evidence="3" id="KW-1185">Reference proteome</keyword>
<gene>
    <name evidence="2" type="ORF">F1737_04385</name>
</gene>
<dbReference type="Proteomes" id="UP001301797">
    <property type="component" value="Chromosome"/>
</dbReference>
<dbReference type="KEGG" id="mefw:F1737_04385"/>
<keyword evidence="1" id="KW-0812">Transmembrane</keyword>
<evidence type="ECO:0000313" key="3">
    <source>
        <dbReference type="Proteomes" id="UP001301797"/>
    </source>
</evidence>
<protein>
    <submittedName>
        <fullName evidence="2">Uncharacterized protein</fullName>
    </submittedName>
</protein>
<dbReference type="EMBL" id="CP043875">
    <property type="protein sequence ID" value="WOF15993.1"/>
    <property type="molecule type" value="Genomic_DNA"/>
</dbReference>
<keyword evidence="1" id="KW-0472">Membrane</keyword>
<feature type="transmembrane region" description="Helical" evidence="1">
    <location>
        <begin position="495"/>
        <end position="513"/>
    </location>
</feature>
<name>A0AA97FD30_9EURY</name>
<sequence>MKNRNLSIILTGLLIISILAVPVSAEVFEKVYEDKKGQTVQPDYTASNIYTSSWSSDNVYFYNKWEDYSGLYYFAISSTSPNIRLTSNQDVDNIPFTIKYGSKIYASGKFSYREKFNYLNQYSGFEIWFLFDEFKSEELINDNVPISSKLQIDSVYDFNGKHGSGLTLSDYKQSIRLVQSGTGTYQYPDIQGFIVTATSAKWKLKLHSDFQPDQVNYINAEKYGFVSNITLKNENGDILFNDKTSDDYNYHFVNIPLYLEIENPFGKKYNEILGSETSSPDEVNILTHVYSTADKSLIGGATVTYNATDGSDTQTKTFSSGEGIVKLKSNLEYSVTASADGYRMQEGSAPTVSFSQDTQFGLFLTPTGTNVSAGSGVINFYVKTYTPDGNLEPLEGALIQINGKSLISNSAGYAQYEINKTAPITYSVSKDGYISFSRTHSPEWPESNVLDEFAFLRKKGMILPGEPTPQPTLDTRTQNQKAESALNIILDNIEAIAALAVVVVILSFVDYMTPRRRR</sequence>
<proteinExistence type="predicted"/>